<dbReference type="Pfam" id="PF18962">
    <property type="entry name" value="Por_Secre_tail"/>
    <property type="match status" value="1"/>
</dbReference>
<dbReference type="Proteomes" id="UP000194873">
    <property type="component" value="Unassembled WGS sequence"/>
</dbReference>
<dbReference type="EMBL" id="MTSE01000063">
    <property type="protein sequence ID" value="OUJ67778.1"/>
    <property type="molecule type" value="Genomic_DNA"/>
</dbReference>
<dbReference type="AlphaFoldDB" id="A0A243W504"/>
<organism evidence="2 3">
    <name type="scientific">Hymenobacter crusticola</name>
    <dbReference type="NCBI Taxonomy" id="1770526"/>
    <lineage>
        <taxon>Bacteria</taxon>
        <taxon>Pseudomonadati</taxon>
        <taxon>Bacteroidota</taxon>
        <taxon>Cytophagia</taxon>
        <taxon>Cytophagales</taxon>
        <taxon>Hymenobacteraceae</taxon>
        <taxon>Hymenobacter</taxon>
    </lineage>
</organism>
<dbReference type="NCBIfam" id="TIGR04183">
    <property type="entry name" value="Por_Secre_tail"/>
    <property type="match status" value="1"/>
</dbReference>
<dbReference type="PANTHER" id="PTHR35580:SF1">
    <property type="entry name" value="PHYTASE-LIKE DOMAIN-CONTAINING PROTEIN"/>
    <property type="match status" value="1"/>
</dbReference>
<evidence type="ECO:0000259" key="1">
    <source>
        <dbReference type="Pfam" id="PF18962"/>
    </source>
</evidence>
<sequence>MAQTTPTWKTTYAIGIGSSYTLVAAVDASGNTYEAGSFDGTTSIGNVSLTSKGGMDGYLAKYRPDGSVAWVRQLGSSTRDLALDVTVDATGNAYVTGCFSGTIALGNSLLLTSNTSSLKGFVIRYSPQGEPEWVQQSIARAGNSVLNSGIGIDAMGHVYVTGYCDHAVTFGTSTVTYPDNGTFLARFSAVSGAVEFLKPAFAYDPLLATPLVAYYYNPQLAVAPSGEICVLNVFSQPAVLGATTLISRGDDDVLLAKYDAHGTFQWVQQFGGPATERMTKGGLDAAGNLYVVGSFQGAALFGNTTVASNGDDDGCLVKYSAQGAFQWVQPVGGSGADRLTSVSLDAGGNPYVSGDFKGVAQMGTATLTSAGSSDVLVAAYTPEGQVRWVQQAGGAGYDAGSCLGLSAQGDIHVLGRFMNNCAFGPLTLATTANRQETFLATLGTNVLAAQATRSTKISLYPNPATSQVHLSGLTTSSPVQLLDAVGQIVRTYTFSTEAALSLNGIAPGLYTLRATDAQGRTYTSRLLVQ</sequence>
<proteinExistence type="predicted"/>
<dbReference type="PANTHER" id="PTHR35580">
    <property type="entry name" value="CELL SURFACE GLYCOPROTEIN (S-LAYER PROTEIN)-LIKE PROTEIN"/>
    <property type="match status" value="1"/>
</dbReference>
<dbReference type="InterPro" id="IPR052918">
    <property type="entry name" value="Motility_Chemotaxis_Reg"/>
</dbReference>
<evidence type="ECO:0000313" key="2">
    <source>
        <dbReference type="EMBL" id="OUJ67778.1"/>
    </source>
</evidence>
<feature type="domain" description="Secretion system C-terminal sorting" evidence="1">
    <location>
        <begin position="459"/>
        <end position="527"/>
    </location>
</feature>
<name>A0A243W504_9BACT</name>
<gene>
    <name evidence="2" type="ORF">BXP70_28520</name>
</gene>
<dbReference type="InterPro" id="IPR026444">
    <property type="entry name" value="Secre_tail"/>
</dbReference>
<accession>A0A243W504</accession>
<keyword evidence="3" id="KW-1185">Reference proteome</keyword>
<evidence type="ECO:0000313" key="3">
    <source>
        <dbReference type="Proteomes" id="UP000194873"/>
    </source>
</evidence>
<dbReference type="SUPFAM" id="SSF101898">
    <property type="entry name" value="NHL repeat"/>
    <property type="match status" value="1"/>
</dbReference>
<reference evidence="2 3" key="1">
    <citation type="submission" date="2017-01" db="EMBL/GenBank/DDBJ databases">
        <title>A new Hymenobacter.</title>
        <authorList>
            <person name="Liang Y."/>
            <person name="Feng F."/>
        </authorList>
    </citation>
    <scope>NUCLEOTIDE SEQUENCE [LARGE SCALE GENOMIC DNA]</scope>
    <source>
        <strain evidence="2">MIMBbqt21</strain>
    </source>
</reference>
<comment type="caution">
    <text evidence="2">The sequence shown here is derived from an EMBL/GenBank/DDBJ whole genome shotgun (WGS) entry which is preliminary data.</text>
</comment>
<protein>
    <recommendedName>
        <fullName evidence="1">Secretion system C-terminal sorting domain-containing protein</fullName>
    </recommendedName>
</protein>
<dbReference type="Gene3D" id="2.80.10.50">
    <property type="match status" value="1"/>
</dbReference>